<protein>
    <recommendedName>
        <fullName evidence="8">Homeobox domain-containing protein</fullName>
    </recommendedName>
</protein>
<evidence type="ECO:0000256" key="5">
    <source>
        <dbReference type="PROSITE-ProRule" id="PRU00108"/>
    </source>
</evidence>
<dbReference type="CDD" id="cd00086">
    <property type="entry name" value="homeodomain"/>
    <property type="match status" value="1"/>
</dbReference>
<gene>
    <name evidence="9" type="ORF">GOMPHAMPRED_000906</name>
</gene>
<comment type="caution">
    <text evidence="9">The sequence shown here is derived from an EMBL/GenBank/DDBJ whole genome shotgun (WGS) entry which is preliminary data.</text>
</comment>
<dbReference type="InterPro" id="IPR050453">
    <property type="entry name" value="LIM_Homeobox_TF"/>
</dbReference>
<feature type="region of interest" description="Disordered" evidence="7">
    <location>
        <begin position="16"/>
        <end position="107"/>
    </location>
</feature>
<evidence type="ECO:0000313" key="10">
    <source>
        <dbReference type="Proteomes" id="UP000664169"/>
    </source>
</evidence>
<feature type="DNA-binding region" description="Homeobox" evidence="5">
    <location>
        <begin position="170"/>
        <end position="230"/>
    </location>
</feature>
<dbReference type="PROSITE" id="PS50071">
    <property type="entry name" value="HOMEOBOX_2"/>
    <property type="match status" value="1"/>
</dbReference>
<feature type="region of interest" description="Disordered" evidence="7">
    <location>
        <begin position="283"/>
        <end position="303"/>
    </location>
</feature>
<feature type="domain" description="Homeobox" evidence="8">
    <location>
        <begin position="168"/>
        <end position="229"/>
    </location>
</feature>
<name>A0A8H3F5C3_9LECA</name>
<dbReference type="InterPro" id="IPR009057">
    <property type="entry name" value="Homeodomain-like_sf"/>
</dbReference>
<feature type="compositionally biased region" description="Basic and acidic residues" evidence="7">
    <location>
        <begin position="151"/>
        <end position="160"/>
    </location>
</feature>
<organism evidence="9 10">
    <name type="scientific">Gomphillus americanus</name>
    <dbReference type="NCBI Taxonomy" id="1940652"/>
    <lineage>
        <taxon>Eukaryota</taxon>
        <taxon>Fungi</taxon>
        <taxon>Dikarya</taxon>
        <taxon>Ascomycota</taxon>
        <taxon>Pezizomycotina</taxon>
        <taxon>Lecanoromycetes</taxon>
        <taxon>OSLEUM clade</taxon>
        <taxon>Ostropomycetidae</taxon>
        <taxon>Ostropales</taxon>
        <taxon>Graphidaceae</taxon>
        <taxon>Gomphilloideae</taxon>
        <taxon>Gomphillus</taxon>
    </lineage>
</organism>
<proteinExistence type="predicted"/>
<evidence type="ECO:0000259" key="8">
    <source>
        <dbReference type="PROSITE" id="PS50071"/>
    </source>
</evidence>
<feature type="compositionally biased region" description="Polar residues" evidence="7">
    <location>
        <begin position="374"/>
        <end position="385"/>
    </location>
</feature>
<evidence type="ECO:0000256" key="1">
    <source>
        <dbReference type="ARBA" id="ARBA00004123"/>
    </source>
</evidence>
<keyword evidence="10" id="KW-1185">Reference proteome</keyword>
<keyword evidence="4 5" id="KW-0539">Nucleus</keyword>
<dbReference type="Pfam" id="PF00046">
    <property type="entry name" value="Homeodomain"/>
    <property type="match status" value="1"/>
</dbReference>
<feature type="compositionally biased region" description="Basic and acidic residues" evidence="7">
    <location>
        <begin position="347"/>
        <end position="358"/>
    </location>
</feature>
<dbReference type="Proteomes" id="UP000664169">
    <property type="component" value="Unassembled WGS sequence"/>
</dbReference>
<dbReference type="GO" id="GO:0005634">
    <property type="term" value="C:nucleus"/>
    <property type="evidence" value="ECO:0007669"/>
    <property type="project" value="UniProtKB-SubCell"/>
</dbReference>
<comment type="subcellular location">
    <subcellularLocation>
        <location evidence="1 5 6">Nucleus</location>
    </subcellularLocation>
</comment>
<evidence type="ECO:0000256" key="7">
    <source>
        <dbReference type="SAM" id="MobiDB-lite"/>
    </source>
</evidence>
<feature type="region of interest" description="Disordered" evidence="7">
    <location>
        <begin position="346"/>
        <end position="396"/>
    </location>
</feature>
<keyword evidence="3 5" id="KW-0371">Homeobox</keyword>
<keyword evidence="2 5" id="KW-0238">DNA-binding</keyword>
<dbReference type="GO" id="GO:0000977">
    <property type="term" value="F:RNA polymerase II transcription regulatory region sequence-specific DNA binding"/>
    <property type="evidence" value="ECO:0007669"/>
    <property type="project" value="TreeGrafter"/>
</dbReference>
<dbReference type="AlphaFoldDB" id="A0A8H3F5C3"/>
<feature type="region of interest" description="Disordered" evidence="7">
    <location>
        <begin position="129"/>
        <end position="167"/>
    </location>
</feature>
<dbReference type="SMART" id="SM00389">
    <property type="entry name" value="HOX"/>
    <property type="match status" value="1"/>
</dbReference>
<evidence type="ECO:0000256" key="6">
    <source>
        <dbReference type="RuleBase" id="RU000682"/>
    </source>
</evidence>
<dbReference type="PANTHER" id="PTHR24208">
    <property type="entry name" value="LIM/HOMEOBOX PROTEIN LHX"/>
    <property type="match status" value="1"/>
</dbReference>
<feature type="compositionally biased region" description="Acidic residues" evidence="7">
    <location>
        <begin position="673"/>
        <end position="682"/>
    </location>
</feature>
<dbReference type="Gene3D" id="1.10.10.60">
    <property type="entry name" value="Homeodomain-like"/>
    <property type="match status" value="1"/>
</dbReference>
<dbReference type="EMBL" id="CAJPDQ010000010">
    <property type="protein sequence ID" value="CAF9915943.1"/>
    <property type="molecule type" value="Genomic_DNA"/>
</dbReference>
<feature type="compositionally biased region" description="Polar residues" evidence="7">
    <location>
        <begin position="26"/>
        <end position="42"/>
    </location>
</feature>
<reference evidence="9" key="1">
    <citation type="submission" date="2021-03" db="EMBL/GenBank/DDBJ databases">
        <authorList>
            <person name="Tagirdzhanova G."/>
        </authorList>
    </citation>
    <scope>NUCLEOTIDE SEQUENCE</scope>
</reference>
<feature type="region of interest" description="Disordered" evidence="7">
    <location>
        <begin position="636"/>
        <end position="715"/>
    </location>
</feature>
<dbReference type="InterPro" id="IPR001356">
    <property type="entry name" value="HD"/>
</dbReference>
<dbReference type="OrthoDB" id="6159439at2759"/>
<evidence type="ECO:0000313" key="9">
    <source>
        <dbReference type="EMBL" id="CAF9915943.1"/>
    </source>
</evidence>
<dbReference type="GO" id="GO:0000981">
    <property type="term" value="F:DNA-binding transcription factor activity, RNA polymerase II-specific"/>
    <property type="evidence" value="ECO:0007669"/>
    <property type="project" value="TreeGrafter"/>
</dbReference>
<accession>A0A8H3F5C3</accession>
<feature type="compositionally biased region" description="Acidic residues" evidence="7">
    <location>
        <begin position="134"/>
        <end position="150"/>
    </location>
</feature>
<sequence>MSVVVVAAPMVTRWNPKHSRLDSDSSDNVSNQRTTRPYSASIQRAIDARPILSNFSNPPTTEFPGGETLSSVGQADTSRENPLLITHDRPTQGSAWTRTQTQPPVGHSYSEALPTTSFLLHTTPSVVEAHGDSNEEDEASSDYEDIESDDTEGRNEKLGQRGEQQIIERRKSKRFRLTHNQTRFLMGEFARQTHPDNAQRKRLSKEIPGLSPRQVQVWFQNRRAKLKRLTADDREKMMRSRALPENFDMSRTLRSPFETDAPQGYPIQRQTPLSSPGIYGASQPKDNALRRSPTGVPNLRRVSGDGTAMSPMGFPPYLGHFGSPNIAGGGTLSAPTQRRSLTYDTYQQERSRADEIDIRSTSFSSEIPAHAPRAQTSLSNLQTPTSDKRESRSTVRRSYRINLDMTAHDQAGITSTANLGDTFSSRDQQSNTFSNLNQDALSYLNTQNPMQPSGSAEPRYNFRPNLDPSSNFIPSPHHPFSHLNTLQINTQLQANETAGLLNQQHTLEYGGNIQNVGTTHNRYNQSPATAYQTPISGTTQEFCLPNTTDFFSLPYQSETSREVDSYAINMAKASSDLAESNIVPHQEYYRSEHNTMSGEGLHTQMPGGGSVYNPQPRYQLSQMQARNIMPLAISQQTERFQEQQQQQQQQPQLQNLGVMPPTPRSAGLKREFVDDDGSDEGEAAAQASISRKKRKSIPAPSGGYKYPDPSKKPPI</sequence>
<dbReference type="SUPFAM" id="SSF46689">
    <property type="entry name" value="Homeodomain-like"/>
    <property type="match status" value="1"/>
</dbReference>
<evidence type="ECO:0000256" key="4">
    <source>
        <dbReference type="ARBA" id="ARBA00023242"/>
    </source>
</evidence>
<dbReference type="PANTHER" id="PTHR24208:SF166">
    <property type="entry name" value="LIM HOMEOBOX TRANSCRIPTION FACTOR 1 ALPHA, ISOFORM B"/>
    <property type="match status" value="1"/>
</dbReference>
<feature type="compositionally biased region" description="Polar residues" evidence="7">
    <location>
        <begin position="91"/>
        <end position="103"/>
    </location>
</feature>
<feature type="compositionally biased region" description="Low complexity" evidence="7">
    <location>
        <begin position="636"/>
        <end position="654"/>
    </location>
</feature>
<evidence type="ECO:0000256" key="2">
    <source>
        <dbReference type="ARBA" id="ARBA00023125"/>
    </source>
</evidence>
<evidence type="ECO:0000256" key="3">
    <source>
        <dbReference type="ARBA" id="ARBA00023155"/>
    </source>
</evidence>